<keyword evidence="3" id="KW-1185">Reference proteome</keyword>
<protein>
    <submittedName>
        <fullName evidence="2">Uncharacterized protein</fullName>
    </submittedName>
</protein>
<sequence length="153" mass="17632">MEKRESRERRRRRSKRKREESREKRRRRRERRAERGEQGEEQEKRAGKGAGEGERITGRGRGERRTGRCRQTCPTSTDSFPPFPGTLLPLSQLACSLHQAPPPAPPSASHMHAESVRSIKVLLREGGDEEFECTQPSRTPVHVDRGGKYECRM</sequence>
<gene>
    <name evidence="2" type="ORF">XNOV1_A036970</name>
</gene>
<accession>A0AAV1H4K0</accession>
<organism evidence="2 3">
    <name type="scientific">Xyrichtys novacula</name>
    <name type="common">Pearly razorfish</name>
    <name type="synonym">Hemipteronotus novacula</name>
    <dbReference type="NCBI Taxonomy" id="13765"/>
    <lineage>
        <taxon>Eukaryota</taxon>
        <taxon>Metazoa</taxon>
        <taxon>Chordata</taxon>
        <taxon>Craniata</taxon>
        <taxon>Vertebrata</taxon>
        <taxon>Euteleostomi</taxon>
        <taxon>Actinopterygii</taxon>
        <taxon>Neopterygii</taxon>
        <taxon>Teleostei</taxon>
        <taxon>Neoteleostei</taxon>
        <taxon>Acanthomorphata</taxon>
        <taxon>Eupercaria</taxon>
        <taxon>Labriformes</taxon>
        <taxon>Labridae</taxon>
        <taxon>Xyrichtys</taxon>
    </lineage>
</organism>
<reference evidence="2" key="1">
    <citation type="submission" date="2023-08" db="EMBL/GenBank/DDBJ databases">
        <authorList>
            <person name="Alioto T."/>
            <person name="Alioto T."/>
            <person name="Gomez Garrido J."/>
        </authorList>
    </citation>
    <scope>NUCLEOTIDE SEQUENCE</scope>
</reference>
<dbReference type="Proteomes" id="UP001178508">
    <property type="component" value="Chromosome 19"/>
</dbReference>
<evidence type="ECO:0000313" key="2">
    <source>
        <dbReference type="EMBL" id="CAJ1079996.1"/>
    </source>
</evidence>
<feature type="region of interest" description="Disordered" evidence="1">
    <location>
        <begin position="130"/>
        <end position="153"/>
    </location>
</feature>
<feature type="compositionally biased region" description="Basic and acidic residues" evidence="1">
    <location>
        <begin position="141"/>
        <end position="153"/>
    </location>
</feature>
<evidence type="ECO:0000256" key="1">
    <source>
        <dbReference type="SAM" id="MobiDB-lite"/>
    </source>
</evidence>
<proteinExistence type="predicted"/>
<evidence type="ECO:0000313" key="3">
    <source>
        <dbReference type="Proteomes" id="UP001178508"/>
    </source>
</evidence>
<feature type="compositionally biased region" description="Basic and acidic residues" evidence="1">
    <location>
        <begin position="31"/>
        <end position="66"/>
    </location>
</feature>
<name>A0AAV1H4K0_XYRNO</name>
<dbReference type="EMBL" id="OY660882">
    <property type="protein sequence ID" value="CAJ1079996.1"/>
    <property type="molecule type" value="Genomic_DNA"/>
</dbReference>
<feature type="region of interest" description="Disordered" evidence="1">
    <location>
        <begin position="1"/>
        <end position="85"/>
    </location>
</feature>
<dbReference type="AlphaFoldDB" id="A0AAV1H4K0"/>